<keyword evidence="3" id="KW-1185">Reference proteome</keyword>
<reference evidence="2 3" key="1">
    <citation type="journal article" date="2018" name="Int. J. Syst. Evol. Microbiol.">
        <title>Methylomusa anaerophila gen. nov., sp. nov., an anaerobic methanol-utilizing bacterium isolated from a microbial fuel cell.</title>
        <authorList>
            <person name="Amano N."/>
            <person name="Yamamuro A."/>
            <person name="Miyahara M."/>
            <person name="Kouzuma A."/>
            <person name="Abe T."/>
            <person name="Watanabe K."/>
        </authorList>
    </citation>
    <scope>NUCLEOTIDE SEQUENCE [LARGE SCALE GENOMIC DNA]</scope>
    <source>
        <strain evidence="2 3">MMFC1</strain>
    </source>
</reference>
<gene>
    <name evidence="2" type="ORF">MAMMFC1_01611</name>
</gene>
<protein>
    <submittedName>
        <fullName evidence="2">Uncharacterized protein</fullName>
    </submittedName>
</protein>
<evidence type="ECO:0000313" key="3">
    <source>
        <dbReference type="Proteomes" id="UP000276437"/>
    </source>
</evidence>
<evidence type="ECO:0000256" key="1">
    <source>
        <dbReference type="SAM" id="Coils"/>
    </source>
</evidence>
<keyword evidence="1" id="KW-0175">Coiled coil</keyword>
<sequence length="62" mass="7192">MEEIEKNDYNLNISRYVSTVAEEETVNLADVKKNLDEIEDAISKAKTKHNQFLKELGWPELP</sequence>
<dbReference type="InterPro" id="IPR029063">
    <property type="entry name" value="SAM-dependent_MTases_sf"/>
</dbReference>
<dbReference type="SUPFAM" id="SSF53335">
    <property type="entry name" value="S-adenosyl-L-methionine-dependent methyltransferases"/>
    <property type="match status" value="1"/>
</dbReference>
<dbReference type="KEGG" id="mana:MAMMFC1_01611"/>
<dbReference type="AlphaFoldDB" id="A0A348AIP6"/>
<proteinExistence type="predicted"/>
<name>A0A348AIP6_9FIRM</name>
<dbReference type="Proteomes" id="UP000276437">
    <property type="component" value="Chromosome"/>
</dbReference>
<evidence type="ECO:0000313" key="2">
    <source>
        <dbReference type="EMBL" id="BBB90944.1"/>
    </source>
</evidence>
<feature type="coiled-coil region" evidence="1">
    <location>
        <begin position="21"/>
        <end position="55"/>
    </location>
</feature>
<accession>A0A348AIP6</accession>
<organism evidence="2 3">
    <name type="scientific">Methylomusa anaerophila</name>
    <dbReference type="NCBI Taxonomy" id="1930071"/>
    <lineage>
        <taxon>Bacteria</taxon>
        <taxon>Bacillati</taxon>
        <taxon>Bacillota</taxon>
        <taxon>Negativicutes</taxon>
        <taxon>Selenomonadales</taxon>
        <taxon>Sporomusaceae</taxon>
        <taxon>Methylomusa</taxon>
    </lineage>
</organism>
<dbReference type="Gene3D" id="3.40.50.150">
    <property type="entry name" value="Vaccinia Virus protein VP39"/>
    <property type="match status" value="1"/>
</dbReference>
<dbReference type="EMBL" id="AP018449">
    <property type="protein sequence ID" value="BBB90944.1"/>
    <property type="molecule type" value="Genomic_DNA"/>
</dbReference>